<dbReference type="Pfam" id="PF22935">
    <property type="entry name" value="RM44_endonuclase"/>
    <property type="match status" value="1"/>
</dbReference>
<evidence type="ECO:0000256" key="2">
    <source>
        <dbReference type="ARBA" id="ARBA00022946"/>
    </source>
</evidence>
<keyword evidence="4" id="KW-0496">Mitochondrion</keyword>
<dbReference type="Proteomes" id="UP000801492">
    <property type="component" value="Unassembled WGS sequence"/>
</dbReference>
<feature type="domain" description="Large ribosomal subunit protein mL44 dsRNA binding" evidence="8">
    <location>
        <begin position="217"/>
        <end position="292"/>
    </location>
</feature>
<keyword evidence="11" id="KW-1185">Reference proteome</keyword>
<dbReference type="Gene3D" id="1.10.1520.10">
    <property type="entry name" value="Ribonuclease III domain"/>
    <property type="match status" value="1"/>
</dbReference>
<evidence type="ECO:0000256" key="1">
    <source>
        <dbReference type="ARBA" id="ARBA00004173"/>
    </source>
</evidence>
<dbReference type="CDD" id="cd19874">
    <property type="entry name" value="DSRM_MRPL44"/>
    <property type="match status" value="1"/>
</dbReference>
<feature type="domain" description="Large ribosomal subunit protein mL44 endonuclease" evidence="9">
    <location>
        <begin position="64"/>
        <end position="187"/>
    </location>
</feature>
<dbReference type="InterPro" id="IPR055189">
    <property type="entry name" value="RM44_endonuclase"/>
</dbReference>
<reference evidence="10" key="1">
    <citation type="submission" date="2019-08" db="EMBL/GenBank/DDBJ databases">
        <title>The genome of the North American firefly Photinus pyralis.</title>
        <authorList>
            <consortium name="Photinus pyralis genome working group"/>
            <person name="Fallon T.R."/>
            <person name="Sander Lower S.E."/>
            <person name="Weng J.-K."/>
        </authorList>
    </citation>
    <scope>NUCLEOTIDE SEQUENCE</scope>
    <source>
        <strain evidence="10">TRF0915ILg1</strain>
        <tissue evidence="10">Whole body</tissue>
    </source>
</reference>
<evidence type="ECO:0000259" key="9">
    <source>
        <dbReference type="Pfam" id="PF22935"/>
    </source>
</evidence>
<accession>A0A8K0FZP3</accession>
<dbReference type="Gene3D" id="3.30.160.20">
    <property type="match status" value="1"/>
</dbReference>
<comment type="similarity">
    <text evidence="6">Belongs to the ribonuclease III family. Mitochondrion-specific ribosomal protein mL44 subfamily.</text>
</comment>
<evidence type="ECO:0000256" key="5">
    <source>
        <dbReference type="ARBA" id="ARBA00023274"/>
    </source>
</evidence>
<dbReference type="InterPro" id="IPR036389">
    <property type="entry name" value="RNase_III_sf"/>
</dbReference>
<keyword evidence="3" id="KW-0689">Ribosomal protein</keyword>
<keyword evidence="5" id="KW-0687">Ribonucleoprotein</keyword>
<evidence type="ECO:0000256" key="7">
    <source>
        <dbReference type="ARBA" id="ARBA00035187"/>
    </source>
</evidence>
<dbReference type="InterPro" id="IPR044444">
    <property type="entry name" value="Ribosomal_mL44_DSRM_metazoa"/>
</dbReference>
<dbReference type="GO" id="GO:1990904">
    <property type="term" value="C:ribonucleoprotein complex"/>
    <property type="evidence" value="ECO:0007669"/>
    <property type="project" value="UniProtKB-KW"/>
</dbReference>
<dbReference type="SUPFAM" id="SSF69065">
    <property type="entry name" value="RNase III domain-like"/>
    <property type="match status" value="1"/>
</dbReference>
<evidence type="ECO:0000313" key="11">
    <source>
        <dbReference type="Proteomes" id="UP000801492"/>
    </source>
</evidence>
<dbReference type="GO" id="GO:0003725">
    <property type="term" value="F:double-stranded RNA binding"/>
    <property type="evidence" value="ECO:0007669"/>
    <property type="project" value="InterPro"/>
</dbReference>
<evidence type="ECO:0000256" key="3">
    <source>
        <dbReference type="ARBA" id="ARBA00022980"/>
    </source>
</evidence>
<protein>
    <recommendedName>
        <fullName evidence="7">Large ribosomal subunit protein mL44</fullName>
    </recommendedName>
</protein>
<dbReference type="EMBL" id="VTPC01090587">
    <property type="protein sequence ID" value="KAF2882792.1"/>
    <property type="molecule type" value="Genomic_DNA"/>
</dbReference>
<gene>
    <name evidence="10" type="ORF">ILUMI_23304</name>
</gene>
<keyword evidence="2" id="KW-0809">Transit peptide</keyword>
<evidence type="ECO:0000313" key="10">
    <source>
        <dbReference type="EMBL" id="KAF2882792.1"/>
    </source>
</evidence>
<dbReference type="GO" id="GO:0004525">
    <property type="term" value="F:ribonuclease III activity"/>
    <property type="evidence" value="ECO:0007669"/>
    <property type="project" value="InterPro"/>
</dbReference>
<evidence type="ECO:0000259" key="8">
    <source>
        <dbReference type="Pfam" id="PF22892"/>
    </source>
</evidence>
<dbReference type="OrthoDB" id="444135at2759"/>
<evidence type="ECO:0000256" key="4">
    <source>
        <dbReference type="ARBA" id="ARBA00023128"/>
    </source>
</evidence>
<organism evidence="10 11">
    <name type="scientific">Ignelater luminosus</name>
    <name type="common">Cucubano</name>
    <name type="synonym">Pyrophorus luminosus</name>
    <dbReference type="NCBI Taxonomy" id="2038154"/>
    <lineage>
        <taxon>Eukaryota</taxon>
        <taxon>Metazoa</taxon>
        <taxon>Ecdysozoa</taxon>
        <taxon>Arthropoda</taxon>
        <taxon>Hexapoda</taxon>
        <taxon>Insecta</taxon>
        <taxon>Pterygota</taxon>
        <taxon>Neoptera</taxon>
        <taxon>Endopterygota</taxon>
        <taxon>Coleoptera</taxon>
        <taxon>Polyphaga</taxon>
        <taxon>Elateriformia</taxon>
        <taxon>Elateroidea</taxon>
        <taxon>Elateridae</taxon>
        <taxon>Agrypninae</taxon>
        <taxon>Pyrophorini</taxon>
        <taxon>Ignelater</taxon>
    </lineage>
</organism>
<evidence type="ECO:0000256" key="6">
    <source>
        <dbReference type="ARBA" id="ARBA00024034"/>
    </source>
</evidence>
<dbReference type="FunFam" id="3.30.160.20:FF:000037">
    <property type="entry name" value="39S ribosomal protein L44, mitochondrial"/>
    <property type="match status" value="1"/>
</dbReference>
<dbReference type="GO" id="GO:0005739">
    <property type="term" value="C:mitochondrion"/>
    <property type="evidence" value="ECO:0007669"/>
    <property type="project" value="UniProtKB-SubCell"/>
</dbReference>
<dbReference type="GO" id="GO:0006396">
    <property type="term" value="P:RNA processing"/>
    <property type="evidence" value="ECO:0007669"/>
    <property type="project" value="InterPro"/>
</dbReference>
<dbReference type="Pfam" id="PF22892">
    <property type="entry name" value="DSRM_MRPL44"/>
    <property type="match status" value="1"/>
</dbReference>
<dbReference type="GO" id="GO:0005840">
    <property type="term" value="C:ribosome"/>
    <property type="evidence" value="ECO:0007669"/>
    <property type="project" value="UniProtKB-KW"/>
</dbReference>
<proteinExistence type="inferred from homology"/>
<dbReference type="AlphaFoldDB" id="A0A8K0FZP3"/>
<dbReference type="SUPFAM" id="SSF54768">
    <property type="entry name" value="dsRNA-binding domain-like"/>
    <property type="match status" value="1"/>
</dbReference>
<comment type="caution">
    <text evidence="10">The sequence shown here is derived from an EMBL/GenBank/DDBJ whole genome shotgun (WGS) entry which is preliminary data.</text>
</comment>
<name>A0A8K0FZP3_IGNLU</name>
<sequence>MALLRRTLVNLSYCLTQTVYNTPVKVPNRAIKRWVAPTLRELERRRKKMESQPLQPRTSYLEWNYDAEIYAFAKRLGETFDDALLRRAFVHRTYVIQQEIKGNETDLQDNRELINEGESFVIDCIKKHFQNKYLPDVVNALQSYLTSESMLSHVASHMGVKDLILSADFPVEKSTLSNTFKAVVAALRQSTDEKRATAFINDFLICQLNGKDIFDVWDLSNPYEYLLRVLKEKGYSEVEPRLCNQSAANTVLANYQVGLYSNKKLLGIGWGESIEIAKDTAALDAIQKLQSIDKI</sequence>
<comment type="subcellular location">
    <subcellularLocation>
        <location evidence="1">Mitochondrion</location>
    </subcellularLocation>
</comment>